<reference evidence="1" key="1">
    <citation type="journal article" date="2023" name="Mol. Phylogenet. Evol.">
        <title>Genome-scale phylogeny and comparative genomics of the fungal order Sordariales.</title>
        <authorList>
            <person name="Hensen N."/>
            <person name="Bonometti L."/>
            <person name="Westerberg I."/>
            <person name="Brannstrom I.O."/>
            <person name="Guillou S."/>
            <person name="Cros-Aarteil S."/>
            <person name="Calhoun S."/>
            <person name="Haridas S."/>
            <person name="Kuo A."/>
            <person name="Mondo S."/>
            <person name="Pangilinan J."/>
            <person name="Riley R."/>
            <person name="LaButti K."/>
            <person name="Andreopoulos B."/>
            <person name="Lipzen A."/>
            <person name="Chen C."/>
            <person name="Yan M."/>
            <person name="Daum C."/>
            <person name="Ng V."/>
            <person name="Clum A."/>
            <person name="Steindorff A."/>
            <person name="Ohm R.A."/>
            <person name="Martin F."/>
            <person name="Silar P."/>
            <person name="Natvig D.O."/>
            <person name="Lalanne C."/>
            <person name="Gautier V."/>
            <person name="Ament-Velasquez S.L."/>
            <person name="Kruys A."/>
            <person name="Hutchinson M.I."/>
            <person name="Powell A.J."/>
            <person name="Barry K."/>
            <person name="Miller A.N."/>
            <person name="Grigoriev I.V."/>
            <person name="Debuchy R."/>
            <person name="Gladieux P."/>
            <person name="Hiltunen Thoren M."/>
            <person name="Johannesson H."/>
        </authorList>
    </citation>
    <scope>NUCLEOTIDE SEQUENCE</scope>
    <source>
        <strain evidence="1">CBS 508.74</strain>
    </source>
</reference>
<protein>
    <submittedName>
        <fullName evidence="1">Uncharacterized protein</fullName>
    </submittedName>
</protein>
<dbReference type="EMBL" id="MU853338">
    <property type="protein sequence ID" value="KAK4113745.1"/>
    <property type="molecule type" value="Genomic_DNA"/>
</dbReference>
<dbReference type="GeneID" id="89934356"/>
<evidence type="ECO:0000313" key="1">
    <source>
        <dbReference type="EMBL" id="KAK4113745.1"/>
    </source>
</evidence>
<dbReference type="AlphaFoldDB" id="A0AAN6TG37"/>
<comment type="caution">
    <text evidence="1">The sequence shown here is derived from an EMBL/GenBank/DDBJ whole genome shotgun (WGS) entry which is preliminary data.</text>
</comment>
<accession>A0AAN6TG37</accession>
<evidence type="ECO:0000313" key="2">
    <source>
        <dbReference type="Proteomes" id="UP001302812"/>
    </source>
</evidence>
<sequence length="64" mass="6996">MRRPRSVNPMEVRCRGECECCQSLNESADSAECRAPCKGTLRGQGRLFGARLAANQDPLASQGR</sequence>
<dbReference type="Proteomes" id="UP001302812">
    <property type="component" value="Unassembled WGS sequence"/>
</dbReference>
<organism evidence="1 2">
    <name type="scientific">Canariomyces notabilis</name>
    <dbReference type="NCBI Taxonomy" id="2074819"/>
    <lineage>
        <taxon>Eukaryota</taxon>
        <taxon>Fungi</taxon>
        <taxon>Dikarya</taxon>
        <taxon>Ascomycota</taxon>
        <taxon>Pezizomycotina</taxon>
        <taxon>Sordariomycetes</taxon>
        <taxon>Sordariomycetidae</taxon>
        <taxon>Sordariales</taxon>
        <taxon>Chaetomiaceae</taxon>
        <taxon>Canariomyces</taxon>
    </lineage>
</organism>
<reference evidence="1" key="2">
    <citation type="submission" date="2023-05" db="EMBL/GenBank/DDBJ databases">
        <authorList>
            <consortium name="Lawrence Berkeley National Laboratory"/>
            <person name="Steindorff A."/>
            <person name="Hensen N."/>
            <person name="Bonometti L."/>
            <person name="Westerberg I."/>
            <person name="Brannstrom I.O."/>
            <person name="Guillou S."/>
            <person name="Cros-Aarteil S."/>
            <person name="Calhoun S."/>
            <person name="Haridas S."/>
            <person name="Kuo A."/>
            <person name="Mondo S."/>
            <person name="Pangilinan J."/>
            <person name="Riley R."/>
            <person name="Labutti K."/>
            <person name="Andreopoulos B."/>
            <person name="Lipzen A."/>
            <person name="Chen C."/>
            <person name="Yanf M."/>
            <person name="Daum C."/>
            <person name="Ng V."/>
            <person name="Clum A."/>
            <person name="Ohm R."/>
            <person name="Martin F."/>
            <person name="Silar P."/>
            <person name="Natvig D."/>
            <person name="Lalanne C."/>
            <person name="Gautier V."/>
            <person name="Ament-Velasquez S.L."/>
            <person name="Kruys A."/>
            <person name="Hutchinson M.I."/>
            <person name="Powell A.J."/>
            <person name="Barry K."/>
            <person name="Miller A.N."/>
            <person name="Grigoriev I.V."/>
            <person name="Debuchy R."/>
            <person name="Gladieux P."/>
            <person name="Thoren M.H."/>
            <person name="Johannesson H."/>
        </authorList>
    </citation>
    <scope>NUCLEOTIDE SEQUENCE</scope>
    <source>
        <strain evidence="1">CBS 508.74</strain>
    </source>
</reference>
<name>A0AAN6TG37_9PEZI</name>
<dbReference type="RefSeq" id="XP_064671315.1">
    <property type="nucleotide sequence ID" value="XM_064810231.1"/>
</dbReference>
<gene>
    <name evidence="1" type="ORF">N656DRAFT_596763</name>
</gene>
<proteinExistence type="predicted"/>
<keyword evidence="2" id="KW-1185">Reference proteome</keyword>